<proteinExistence type="predicted"/>
<dbReference type="EMBL" id="GBRH01260124">
    <property type="protein sequence ID" value="JAD37771.1"/>
    <property type="molecule type" value="Transcribed_RNA"/>
</dbReference>
<accession>A0A0A8ZG31</accession>
<organism evidence="1">
    <name type="scientific">Arundo donax</name>
    <name type="common">Giant reed</name>
    <name type="synonym">Donax arundinaceus</name>
    <dbReference type="NCBI Taxonomy" id="35708"/>
    <lineage>
        <taxon>Eukaryota</taxon>
        <taxon>Viridiplantae</taxon>
        <taxon>Streptophyta</taxon>
        <taxon>Embryophyta</taxon>
        <taxon>Tracheophyta</taxon>
        <taxon>Spermatophyta</taxon>
        <taxon>Magnoliopsida</taxon>
        <taxon>Liliopsida</taxon>
        <taxon>Poales</taxon>
        <taxon>Poaceae</taxon>
        <taxon>PACMAD clade</taxon>
        <taxon>Arundinoideae</taxon>
        <taxon>Arundineae</taxon>
        <taxon>Arundo</taxon>
    </lineage>
</organism>
<reference evidence="1" key="1">
    <citation type="submission" date="2014-09" db="EMBL/GenBank/DDBJ databases">
        <authorList>
            <person name="Magalhaes I.L.F."/>
            <person name="Oliveira U."/>
            <person name="Santos F.R."/>
            <person name="Vidigal T.H.D.A."/>
            <person name="Brescovit A.D."/>
            <person name="Santos A.J."/>
        </authorList>
    </citation>
    <scope>NUCLEOTIDE SEQUENCE</scope>
    <source>
        <tissue evidence="1">Shoot tissue taken approximately 20 cm above the soil surface</tissue>
    </source>
</reference>
<dbReference type="AlphaFoldDB" id="A0A0A8ZG31"/>
<sequence>MLERAKFKKREHLSKIKDNLLVLGLVRLCIPPHLLYKLGEVCSQLVILSAWRT</sequence>
<protein>
    <submittedName>
        <fullName evidence="1">Uncharacterized protein</fullName>
    </submittedName>
</protein>
<evidence type="ECO:0000313" key="1">
    <source>
        <dbReference type="EMBL" id="JAD37771.1"/>
    </source>
</evidence>
<name>A0A0A8ZG31_ARUDO</name>
<reference evidence="1" key="2">
    <citation type="journal article" date="2015" name="Data Brief">
        <title>Shoot transcriptome of the giant reed, Arundo donax.</title>
        <authorList>
            <person name="Barrero R.A."/>
            <person name="Guerrero F.D."/>
            <person name="Moolhuijzen P."/>
            <person name="Goolsby J.A."/>
            <person name="Tidwell J."/>
            <person name="Bellgard S.E."/>
            <person name="Bellgard M.I."/>
        </authorList>
    </citation>
    <scope>NUCLEOTIDE SEQUENCE</scope>
    <source>
        <tissue evidence="1">Shoot tissue taken approximately 20 cm above the soil surface</tissue>
    </source>
</reference>